<comment type="function">
    <text evidence="1">Regulates expression of the glpD operon. In the presence of glycerol 3-phosphate (G3P) causes antitermination of transcription of glpD at the inverted repeat of the leader region to enhance its transcription. Binds and stabilizes glpD leader mRNA.</text>
</comment>
<keyword evidence="1" id="KW-0804">Transcription</keyword>
<dbReference type="PIRSF" id="PIRSF016897">
    <property type="entry name" value="GlpP"/>
    <property type="match status" value="1"/>
</dbReference>
<name>A0A7T6Z6H1_9BACI</name>
<sequence>MDVFDGQKIIPAVKDMKDFERVLKREDAFFVVLEVHISQLARMRKVAREANKKMILHADLVQGLKSDRYAAEFLSQTIKPAGIISTRGDMLRIAKKNNIMAIQRMFLLDTIALHTSYQLAETVGPDVIELLPGIIPSYIRKVHEETGIDVIAGGLIETERDARQAIEAGARAVTTSRQNLWKAFRT</sequence>
<dbReference type="EMBL" id="CP054705">
    <property type="protein sequence ID" value="QQK77276.1"/>
    <property type="molecule type" value="Genomic_DNA"/>
</dbReference>
<dbReference type="PANTHER" id="PTHR35787:SF1">
    <property type="entry name" value="GLYCEROL UPTAKE OPERON ANTITERMINATOR REGULATORY PROTEIN"/>
    <property type="match status" value="1"/>
</dbReference>
<accession>A0A7T6Z6H1</accession>
<keyword evidence="1" id="KW-0805">Transcription regulation</keyword>
<proteinExistence type="predicted"/>
<dbReference type="PANTHER" id="PTHR35787">
    <property type="entry name" value="GLYCEROL UPTAKE OPERON ANTITERMINATOR REGULATORY PROTEIN"/>
    <property type="match status" value="1"/>
</dbReference>
<dbReference type="Gene3D" id="3.20.20.70">
    <property type="entry name" value="Aldolase class I"/>
    <property type="match status" value="1"/>
</dbReference>
<dbReference type="GO" id="GO:0006071">
    <property type="term" value="P:glycerol metabolic process"/>
    <property type="evidence" value="ECO:0007669"/>
    <property type="project" value="UniProtKB-UniRule"/>
</dbReference>
<evidence type="ECO:0000313" key="3">
    <source>
        <dbReference type="Proteomes" id="UP000595823"/>
    </source>
</evidence>
<dbReference type="GO" id="GO:0045893">
    <property type="term" value="P:positive regulation of DNA-templated transcription"/>
    <property type="evidence" value="ECO:0007669"/>
    <property type="project" value="TreeGrafter"/>
</dbReference>
<dbReference type="SUPFAM" id="SSF110391">
    <property type="entry name" value="GlpP-like"/>
    <property type="match status" value="1"/>
</dbReference>
<dbReference type="InterPro" id="IPR006699">
    <property type="entry name" value="GlpP"/>
</dbReference>
<organism evidence="2 3">
    <name type="scientific">Salicibibacter cibarius</name>
    <dbReference type="NCBI Taxonomy" id="2743000"/>
    <lineage>
        <taxon>Bacteria</taxon>
        <taxon>Bacillati</taxon>
        <taxon>Bacillota</taxon>
        <taxon>Bacilli</taxon>
        <taxon>Bacillales</taxon>
        <taxon>Bacillaceae</taxon>
        <taxon>Salicibibacter</taxon>
    </lineage>
</organism>
<evidence type="ECO:0000313" key="2">
    <source>
        <dbReference type="EMBL" id="QQK77276.1"/>
    </source>
</evidence>
<dbReference type="RefSeq" id="WP_200124419.1">
    <property type="nucleotide sequence ID" value="NZ_CP054705.1"/>
</dbReference>
<protein>
    <recommendedName>
        <fullName evidence="1">Glycerol uptake operon antiterminator regulatory protein</fullName>
    </recommendedName>
</protein>
<evidence type="ECO:0000256" key="1">
    <source>
        <dbReference type="PIRNR" id="PIRNR016897"/>
    </source>
</evidence>
<reference evidence="2 3" key="1">
    <citation type="submission" date="2020-06" db="EMBL/GenBank/DDBJ databases">
        <title>Genomic analysis of Salicibibacter sp. NKC5-3.</title>
        <authorList>
            <person name="Oh Y.J."/>
        </authorList>
    </citation>
    <scope>NUCLEOTIDE SEQUENCE [LARGE SCALE GENOMIC DNA]</scope>
    <source>
        <strain evidence="2 3">NKC5-3</strain>
    </source>
</reference>
<dbReference type="GO" id="GO:0003723">
    <property type="term" value="F:RNA binding"/>
    <property type="evidence" value="ECO:0007669"/>
    <property type="project" value="UniProtKB-KW"/>
</dbReference>
<keyword evidence="1" id="KW-0694">RNA-binding</keyword>
<gene>
    <name evidence="2" type="ORF">HUG15_17970</name>
</gene>
<keyword evidence="1" id="KW-0319">Glycerol metabolism</keyword>
<dbReference type="GO" id="GO:0001072">
    <property type="term" value="F:transcription antitermination factor activity, RNA binding"/>
    <property type="evidence" value="ECO:0007669"/>
    <property type="project" value="TreeGrafter"/>
</dbReference>
<dbReference type="Pfam" id="PF04309">
    <property type="entry name" value="G3P_antiterm"/>
    <property type="match status" value="1"/>
</dbReference>
<dbReference type="AlphaFoldDB" id="A0A7T6Z6H1"/>
<keyword evidence="3" id="KW-1185">Reference proteome</keyword>
<dbReference type="KEGG" id="scia:HUG15_17970"/>
<dbReference type="InterPro" id="IPR013785">
    <property type="entry name" value="Aldolase_TIM"/>
</dbReference>
<dbReference type="Proteomes" id="UP000595823">
    <property type="component" value="Chromosome"/>
</dbReference>